<evidence type="ECO:0000313" key="2">
    <source>
        <dbReference type="EMBL" id="KAH3775227.1"/>
    </source>
</evidence>
<reference evidence="2" key="1">
    <citation type="journal article" date="2019" name="bioRxiv">
        <title>The Genome of the Zebra Mussel, Dreissena polymorpha: A Resource for Invasive Species Research.</title>
        <authorList>
            <person name="McCartney M.A."/>
            <person name="Auch B."/>
            <person name="Kono T."/>
            <person name="Mallez S."/>
            <person name="Zhang Y."/>
            <person name="Obille A."/>
            <person name="Becker A."/>
            <person name="Abrahante J.E."/>
            <person name="Garbe J."/>
            <person name="Badalamenti J.P."/>
            <person name="Herman A."/>
            <person name="Mangelson H."/>
            <person name="Liachko I."/>
            <person name="Sullivan S."/>
            <person name="Sone E.D."/>
            <person name="Koren S."/>
            <person name="Silverstein K.A.T."/>
            <person name="Beckman K.B."/>
            <person name="Gohl D.M."/>
        </authorList>
    </citation>
    <scope>NUCLEOTIDE SEQUENCE</scope>
    <source>
        <strain evidence="2">Duluth1</strain>
        <tissue evidence="2">Whole animal</tissue>
    </source>
</reference>
<keyword evidence="3" id="KW-1185">Reference proteome</keyword>
<evidence type="ECO:0000313" key="3">
    <source>
        <dbReference type="Proteomes" id="UP000828390"/>
    </source>
</evidence>
<dbReference type="AlphaFoldDB" id="A0A9D4E791"/>
<protein>
    <submittedName>
        <fullName evidence="2">Uncharacterized protein</fullName>
    </submittedName>
</protein>
<proteinExistence type="predicted"/>
<name>A0A9D4E791_DREPO</name>
<comment type="caution">
    <text evidence="2">The sequence shown here is derived from an EMBL/GenBank/DDBJ whole genome shotgun (WGS) entry which is preliminary data.</text>
</comment>
<organism evidence="2 3">
    <name type="scientific">Dreissena polymorpha</name>
    <name type="common">Zebra mussel</name>
    <name type="synonym">Mytilus polymorpha</name>
    <dbReference type="NCBI Taxonomy" id="45954"/>
    <lineage>
        <taxon>Eukaryota</taxon>
        <taxon>Metazoa</taxon>
        <taxon>Spiralia</taxon>
        <taxon>Lophotrochozoa</taxon>
        <taxon>Mollusca</taxon>
        <taxon>Bivalvia</taxon>
        <taxon>Autobranchia</taxon>
        <taxon>Heteroconchia</taxon>
        <taxon>Euheterodonta</taxon>
        <taxon>Imparidentia</taxon>
        <taxon>Neoheterodontei</taxon>
        <taxon>Myida</taxon>
        <taxon>Dreissenoidea</taxon>
        <taxon>Dreissenidae</taxon>
        <taxon>Dreissena</taxon>
    </lineage>
</organism>
<evidence type="ECO:0000256" key="1">
    <source>
        <dbReference type="SAM" id="MobiDB-lite"/>
    </source>
</evidence>
<gene>
    <name evidence="2" type="ORF">DPMN_176626</name>
</gene>
<dbReference type="Proteomes" id="UP000828390">
    <property type="component" value="Unassembled WGS sequence"/>
</dbReference>
<sequence>MSTKYDHMESGRGPFLIDLDAPVSALADGEASTKEGQIGPGSPTEVSCPAVDSVESELSSDASYTSFTTENQLTPASCVDDDGDSSWAAYGNI</sequence>
<accession>A0A9D4E791</accession>
<reference evidence="2" key="2">
    <citation type="submission" date="2020-11" db="EMBL/GenBank/DDBJ databases">
        <authorList>
            <person name="McCartney M.A."/>
            <person name="Auch B."/>
            <person name="Kono T."/>
            <person name="Mallez S."/>
            <person name="Becker A."/>
            <person name="Gohl D.M."/>
            <person name="Silverstein K.A.T."/>
            <person name="Koren S."/>
            <person name="Bechman K.B."/>
            <person name="Herman A."/>
            <person name="Abrahante J.E."/>
            <person name="Garbe J."/>
        </authorList>
    </citation>
    <scope>NUCLEOTIDE SEQUENCE</scope>
    <source>
        <strain evidence="2">Duluth1</strain>
        <tissue evidence="2">Whole animal</tissue>
    </source>
</reference>
<feature type="region of interest" description="Disordered" evidence="1">
    <location>
        <begin position="27"/>
        <end position="48"/>
    </location>
</feature>
<dbReference type="EMBL" id="JAIWYP010000009">
    <property type="protein sequence ID" value="KAH3775227.1"/>
    <property type="molecule type" value="Genomic_DNA"/>
</dbReference>